<dbReference type="InterPro" id="IPR014509">
    <property type="entry name" value="YjdF-like"/>
</dbReference>
<sequence>MDSWLPRAHRRTLLAFLLVMAATWVRPEYPVEQALHHSLTAVGVVALLVLQRRRPLPYSSFLLIVVFLTLHTIAARWIYSFVPYDDWTGAVFGFRLSEMFGWQRNHFDRLVHLAYGLVFGPVIFRALCDWRGWRTRPAALAAVEIVLSTSAFYELFEWAIAMTLGAGAAEAYNGQQGDMWDAHRDMALATLGAIVGTAVAAARRRPVKTLSTVARPRSPAGR</sequence>
<protein>
    <submittedName>
        <fullName evidence="2">Membrane protein</fullName>
    </submittedName>
</protein>
<dbReference type="EMBL" id="BOMV01000063">
    <property type="protein sequence ID" value="GIE98588.1"/>
    <property type="molecule type" value="Genomic_DNA"/>
</dbReference>
<reference evidence="2" key="1">
    <citation type="submission" date="2021-01" db="EMBL/GenBank/DDBJ databases">
        <title>Whole genome shotgun sequence of Actinoplanes rishiriensis NBRC 108556.</title>
        <authorList>
            <person name="Komaki H."/>
            <person name="Tamura T."/>
        </authorList>
    </citation>
    <scope>NUCLEOTIDE SEQUENCE</scope>
    <source>
        <strain evidence="2">NBRC 108556</strain>
    </source>
</reference>
<keyword evidence="1" id="KW-1133">Transmembrane helix</keyword>
<keyword evidence="1" id="KW-0472">Membrane</keyword>
<feature type="transmembrane region" description="Helical" evidence="1">
    <location>
        <begin position="110"/>
        <end position="128"/>
    </location>
</feature>
<name>A0A919MX70_9ACTN</name>
<organism evidence="2 3">
    <name type="scientific">Paractinoplanes rishiriensis</name>
    <dbReference type="NCBI Taxonomy" id="1050105"/>
    <lineage>
        <taxon>Bacteria</taxon>
        <taxon>Bacillati</taxon>
        <taxon>Actinomycetota</taxon>
        <taxon>Actinomycetes</taxon>
        <taxon>Micromonosporales</taxon>
        <taxon>Micromonosporaceae</taxon>
        <taxon>Paractinoplanes</taxon>
    </lineage>
</organism>
<dbReference type="Proteomes" id="UP000636960">
    <property type="component" value="Unassembled WGS sequence"/>
</dbReference>
<proteinExistence type="predicted"/>
<feature type="transmembrane region" description="Helical" evidence="1">
    <location>
        <begin position="140"/>
        <end position="166"/>
    </location>
</feature>
<keyword evidence="3" id="KW-1185">Reference proteome</keyword>
<dbReference type="Pfam" id="PF09997">
    <property type="entry name" value="DUF2238"/>
    <property type="match status" value="1"/>
</dbReference>
<dbReference type="PIRSF" id="PIRSF020606">
    <property type="entry name" value="UCP020606"/>
    <property type="match status" value="1"/>
</dbReference>
<dbReference type="RefSeq" id="WP_203785599.1">
    <property type="nucleotide sequence ID" value="NZ_BOMV01000063.1"/>
</dbReference>
<feature type="transmembrane region" description="Helical" evidence="1">
    <location>
        <begin position="186"/>
        <end position="202"/>
    </location>
</feature>
<evidence type="ECO:0000313" key="3">
    <source>
        <dbReference type="Proteomes" id="UP000636960"/>
    </source>
</evidence>
<comment type="caution">
    <text evidence="2">The sequence shown here is derived from an EMBL/GenBank/DDBJ whole genome shotgun (WGS) entry which is preliminary data.</text>
</comment>
<evidence type="ECO:0000313" key="2">
    <source>
        <dbReference type="EMBL" id="GIE98588.1"/>
    </source>
</evidence>
<dbReference type="InterPro" id="IPR058534">
    <property type="entry name" value="YjdF"/>
</dbReference>
<accession>A0A919MX70</accession>
<dbReference type="AlphaFoldDB" id="A0A919MX70"/>
<keyword evidence="1" id="KW-0812">Transmembrane</keyword>
<evidence type="ECO:0000256" key="1">
    <source>
        <dbReference type="SAM" id="Phobius"/>
    </source>
</evidence>
<feature type="transmembrane region" description="Helical" evidence="1">
    <location>
        <begin position="33"/>
        <end position="50"/>
    </location>
</feature>
<gene>
    <name evidence="2" type="primary">yjdF</name>
    <name evidence="2" type="ORF">Ari01nite_60530</name>
</gene>
<feature type="transmembrane region" description="Helical" evidence="1">
    <location>
        <begin position="62"/>
        <end position="79"/>
    </location>
</feature>